<evidence type="ECO:0000313" key="3">
    <source>
        <dbReference type="Proteomes" id="UP001319060"/>
    </source>
</evidence>
<keyword evidence="1" id="KW-0472">Membrane</keyword>
<evidence type="ECO:0000313" key="2">
    <source>
        <dbReference type="EMBL" id="MBN3545571.1"/>
    </source>
</evidence>
<dbReference type="InterPro" id="IPR058534">
    <property type="entry name" value="YjdF"/>
</dbReference>
<feature type="transmembrane region" description="Helical" evidence="1">
    <location>
        <begin position="138"/>
        <end position="159"/>
    </location>
</feature>
<dbReference type="Pfam" id="PF09997">
    <property type="entry name" value="DUF2238"/>
    <property type="match status" value="1"/>
</dbReference>
<dbReference type="EMBL" id="JAFHKS010000043">
    <property type="protein sequence ID" value="MBN3545571.1"/>
    <property type="molecule type" value="Genomic_DNA"/>
</dbReference>
<keyword evidence="1" id="KW-0812">Transmembrane</keyword>
<proteinExistence type="predicted"/>
<gene>
    <name evidence="2" type="ORF">JYA64_09715</name>
</gene>
<feature type="transmembrane region" description="Helical" evidence="1">
    <location>
        <begin position="10"/>
        <end position="28"/>
    </location>
</feature>
<protein>
    <submittedName>
        <fullName evidence="2">DUF2238 domain-containing protein</fullName>
    </submittedName>
</protein>
<feature type="transmembrane region" description="Helical" evidence="1">
    <location>
        <begin position="64"/>
        <end position="85"/>
    </location>
</feature>
<evidence type="ECO:0000256" key="1">
    <source>
        <dbReference type="SAM" id="Phobius"/>
    </source>
</evidence>
<dbReference type="InterPro" id="IPR014509">
    <property type="entry name" value="YjdF-like"/>
</dbReference>
<dbReference type="PIRSF" id="PIRSF020606">
    <property type="entry name" value="UCP020606"/>
    <property type="match status" value="1"/>
</dbReference>
<dbReference type="Proteomes" id="UP001319060">
    <property type="component" value="Unassembled WGS sequence"/>
</dbReference>
<sequence length="214" mass="24726">MLKTDCEGSLLKRIHVFLLLAVTGFFVWSCVKPAYYPVWVLEVGPSVIALVIVIYLYNRTRLTTLSYVIIAISTILTFIGGHYTYDDVPLFDWLQKTYDLKRNHYDRFGHLIKGLLFIVFREILIIKTALPVGRWVQFLAFCISLSVAAIYEIVEWLASKIGNRETKDFMGAQGDMWDSQWDMSLTLIGSVLALVLLTRWHNRLIANLKEKDWS</sequence>
<feature type="transmembrane region" description="Helical" evidence="1">
    <location>
        <begin position="34"/>
        <end position="57"/>
    </location>
</feature>
<reference evidence="2 3" key="1">
    <citation type="submission" date="2021-01" db="EMBL/GenBank/DDBJ databases">
        <title>Genome Sequencing of Type Strains.</title>
        <authorList>
            <person name="Lemaire J.F."/>
            <person name="Inderbitzin P."/>
            <person name="Collins S.B."/>
            <person name="Wespe N."/>
            <person name="Knight-Connoni V."/>
        </authorList>
    </citation>
    <scope>NUCLEOTIDE SEQUENCE [LARGE SCALE GENOMIC DNA]</scope>
    <source>
        <strain evidence="2 3">DSM 14730</strain>
    </source>
</reference>
<keyword evidence="3" id="KW-1185">Reference proteome</keyword>
<accession>A0ABS2ZDP2</accession>
<feature type="transmembrane region" description="Helical" evidence="1">
    <location>
        <begin position="108"/>
        <end position="126"/>
    </location>
</feature>
<feature type="transmembrane region" description="Helical" evidence="1">
    <location>
        <begin position="179"/>
        <end position="197"/>
    </location>
</feature>
<comment type="caution">
    <text evidence="2">The sequence shown here is derived from an EMBL/GenBank/DDBJ whole genome shotgun (WGS) entry which is preliminary data.</text>
</comment>
<keyword evidence="1" id="KW-1133">Transmembrane helix</keyword>
<name>A0ABS2ZDP2_9BACL</name>
<organism evidence="2 3">
    <name type="scientific">Fictibacillus barbaricus</name>
    <dbReference type="NCBI Taxonomy" id="182136"/>
    <lineage>
        <taxon>Bacteria</taxon>
        <taxon>Bacillati</taxon>
        <taxon>Bacillota</taxon>
        <taxon>Bacilli</taxon>
        <taxon>Bacillales</taxon>
        <taxon>Fictibacillaceae</taxon>
        <taxon>Fictibacillus</taxon>
    </lineage>
</organism>